<evidence type="ECO:0000256" key="11">
    <source>
        <dbReference type="PROSITE-ProRule" id="PRU10141"/>
    </source>
</evidence>
<keyword evidence="12" id="KW-0723">Serine/threonine-protein kinase</keyword>
<evidence type="ECO:0000256" key="1">
    <source>
        <dbReference type="ARBA" id="ARBA00001946"/>
    </source>
</evidence>
<dbReference type="AlphaFoldDB" id="A0A1I8AS50"/>
<evidence type="ECO:0000256" key="8">
    <source>
        <dbReference type="ARBA" id="ARBA00022842"/>
    </source>
</evidence>
<dbReference type="GO" id="GO:0035556">
    <property type="term" value="P:intracellular signal transduction"/>
    <property type="evidence" value="ECO:0007669"/>
    <property type="project" value="TreeGrafter"/>
</dbReference>
<dbReference type="GO" id="GO:0050321">
    <property type="term" value="F:tau-protein kinase activity"/>
    <property type="evidence" value="ECO:0007669"/>
    <property type="project" value="TreeGrafter"/>
</dbReference>
<dbReference type="PROSITE" id="PS00108">
    <property type="entry name" value="PROTEIN_KINASE_ST"/>
    <property type="match status" value="1"/>
</dbReference>
<comment type="cofactor">
    <cofactor evidence="1">
        <name>Mg(2+)</name>
        <dbReference type="ChEBI" id="CHEBI:18420"/>
    </cofactor>
</comment>
<dbReference type="FunFam" id="1.10.510.10:FF:000571">
    <property type="entry name" value="Maternal embryonic leucine zipper kinase"/>
    <property type="match status" value="1"/>
</dbReference>
<keyword evidence="6" id="KW-0221">Differentiation</keyword>
<evidence type="ECO:0000256" key="10">
    <source>
        <dbReference type="ARBA" id="ARBA00022871"/>
    </source>
</evidence>
<dbReference type="PANTHER" id="PTHR24346">
    <property type="entry name" value="MAP/MICROTUBULE AFFINITY-REGULATING KINASE"/>
    <property type="match status" value="1"/>
</dbReference>
<proteinExistence type="inferred from homology"/>
<evidence type="ECO:0000256" key="12">
    <source>
        <dbReference type="RuleBase" id="RU000304"/>
    </source>
</evidence>
<dbReference type="GO" id="GO:0007283">
    <property type="term" value="P:spermatogenesis"/>
    <property type="evidence" value="ECO:0007669"/>
    <property type="project" value="UniProtKB-KW"/>
</dbReference>
<keyword evidence="12" id="KW-0418">Kinase</keyword>
<comment type="similarity">
    <text evidence="12">Belongs to the protein kinase superfamily.</text>
</comment>
<organism evidence="14 15">
    <name type="scientific">Steinernema glaseri</name>
    <dbReference type="NCBI Taxonomy" id="37863"/>
    <lineage>
        <taxon>Eukaryota</taxon>
        <taxon>Metazoa</taxon>
        <taxon>Ecdysozoa</taxon>
        <taxon>Nematoda</taxon>
        <taxon>Chromadorea</taxon>
        <taxon>Rhabditida</taxon>
        <taxon>Tylenchina</taxon>
        <taxon>Panagrolaimomorpha</taxon>
        <taxon>Strongyloidoidea</taxon>
        <taxon>Steinernematidae</taxon>
        <taxon>Steinernema</taxon>
    </lineage>
</organism>
<evidence type="ECO:0000256" key="7">
    <source>
        <dbReference type="ARBA" id="ARBA00022840"/>
    </source>
</evidence>
<keyword evidence="14" id="KW-1185">Reference proteome</keyword>
<dbReference type="WBParaSite" id="L893_g832.t1">
    <property type="protein sequence ID" value="L893_g832.t1"/>
    <property type="gene ID" value="L893_g832"/>
</dbReference>
<dbReference type="SMART" id="SM00220">
    <property type="entry name" value="S_TKc"/>
    <property type="match status" value="1"/>
</dbReference>
<dbReference type="Pfam" id="PF00069">
    <property type="entry name" value="Pkinase"/>
    <property type="match status" value="1"/>
</dbReference>
<dbReference type="InterPro" id="IPR011009">
    <property type="entry name" value="Kinase-like_dom_sf"/>
</dbReference>
<protein>
    <submittedName>
        <fullName evidence="15">Protein kinase domain-containing protein</fullName>
    </submittedName>
</protein>
<evidence type="ECO:0000259" key="13">
    <source>
        <dbReference type="PROSITE" id="PS50011"/>
    </source>
</evidence>
<keyword evidence="7 11" id="KW-0067">ATP-binding</keyword>
<dbReference type="PROSITE" id="PS50011">
    <property type="entry name" value="PROTEIN_KINASE_DOM"/>
    <property type="match status" value="1"/>
</dbReference>
<evidence type="ECO:0000256" key="2">
    <source>
        <dbReference type="ARBA" id="ARBA00022473"/>
    </source>
</evidence>
<dbReference type="InterPro" id="IPR000719">
    <property type="entry name" value="Prot_kinase_dom"/>
</dbReference>
<dbReference type="Proteomes" id="UP000095287">
    <property type="component" value="Unplaced"/>
</dbReference>
<keyword evidence="3" id="KW-0597">Phosphoprotein</keyword>
<dbReference type="GO" id="GO:0000287">
    <property type="term" value="F:magnesium ion binding"/>
    <property type="evidence" value="ECO:0007669"/>
    <property type="project" value="UniProtKB-ARBA"/>
</dbReference>
<dbReference type="SUPFAM" id="SSF56112">
    <property type="entry name" value="Protein kinase-like (PK-like)"/>
    <property type="match status" value="1"/>
</dbReference>
<dbReference type="GO" id="GO:0000226">
    <property type="term" value="P:microtubule cytoskeleton organization"/>
    <property type="evidence" value="ECO:0007669"/>
    <property type="project" value="TreeGrafter"/>
</dbReference>
<reference evidence="15" key="1">
    <citation type="submission" date="2016-11" db="UniProtKB">
        <authorList>
            <consortium name="WormBaseParasite"/>
        </authorList>
    </citation>
    <scope>IDENTIFICATION</scope>
</reference>
<feature type="domain" description="Protein kinase" evidence="13">
    <location>
        <begin position="100"/>
        <end position="354"/>
    </location>
</feature>
<evidence type="ECO:0000313" key="14">
    <source>
        <dbReference type="Proteomes" id="UP000095287"/>
    </source>
</evidence>
<evidence type="ECO:0000313" key="15">
    <source>
        <dbReference type="WBParaSite" id="L893_g832.t1"/>
    </source>
</evidence>
<keyword evidence="5 11" id="KW-0547">Nucleotide-binding</keyword>
<dbReference type="PANTHER" id="PTHR24346:SF102">
    <property type="entry name" value="TESTIS-SPECIFIC SERINE_THREONINE-PROTEIN KINASE 1"/>
    <property type="match status" value="1"/>
</dbReference>
<evidence type="ECO:0000256" key="9">
    <source>
        <dbReference type="ARBA" id="ARBA00022843"/>
    </source>
</evidence>
<keyword evidence="8" id="KW-0460">Magnesium</keyword>
<keyword evidence="4" id="KW-0479">Metal-binding</keyword>
<evidence type="ECO:0000256" key="3">
    <source>
        <dbReference type="ARBA" id="ARBA00022553"/>
    </source>
</evidence>
<dbReference type="GO" id="GO:0005524">
    <property type="term" value="F:ATP binding"/>
    <property type="evidence" value="ECO:0007669"/>
    <property type="project" value="UniProtKB-UniRule"/>
</dbReference>
<name>A0A1I8AS50_9BILA</name>
<sequence>MQIPPQMIPRQPMPPGMTLHPSLCPTMDPFGYIQLDAGSQFVHPEEESAMSVNRNHIDMSEGASEDRSFAFYVKRKMCTPAIQNFASVKDLAAKKAKDGFVLGPKLGEGQFSKVYVGWYNKRIIAVKSMSLKDVGEDYLKKFLPREVECWNLVDHPNIARLYGIVQGNNCIVMISDLAPYGDLLRVVQHIGRVGYTRTTLWMAQIVKAVDYLHWRHIAHRDLKLENCLLFENDVVKITDFGFCVTIRDRRALSATHCGSRLYSAPEILENREYNPFKADVWSVGVIAAVLINNAMPFFDNPDDSSNGHVLEQQRKRVIVQPFFGDSCQWTLDQLLTYDPQMRPDIHTALLLPWWRRLTTTRKSLTQQKFDLFRR</sequence>
<dbReference type="PROSITE" id="PS00107">
    <property type="entry name" value="PROTEIN_KINASE_ATP"/>
    <property type="match status" value="1"/>
</dbReference>
<keyword evidence="10" id="KW-0744">Spermatogenesis</keyword>
<evidence type="ECO:0000256" key="6">
    <source>
        <dbReference type="ARBA" id="ARBA00022782"/>
    </source>
</evidence>
<evidence type="ECO:0000256" key="4">
    <source>
        <dbReference type="ARBA" id="ARBA00022723"/>
    </source>
</evidence>
<feature type="binding site" evidence="11">
    <location>
        <position position="127"/>
    </location>
    <ligand>
        <name>ATP</name>
        <dbReference type="ChEBI" id="CHEBI:30616"/>
    </ligand>
</feature>
<evidence type="ECO:0000256" key="5">
    <source>
        <dbReference type="ARBA" id="ARBA00022741"/>
    </source>
</evidence>
<dbReference type="InterPro" id="IPR008271">
    <property type="entry name" value="Ser/Thr_kinase_AS"/>
</dbReference>
<dbReference type="Gene3D" id="1.10.510.10">
    <property type="entry name" value="Transferase(Phosphotransferase) domain 1"/>
    <property type="match status" value="1"/>
</dbReference>
<keyword evidence="12" id="KW-0808">Transferase</keyword>
<keyword evidence="9" id="KW-0832">Ubl conjugation</keyword>
<dbReference type="InterPro" id="IPR017441">
    <property type="entry name" value="Protein_kinase_ATP_BS"/>
</dbReference>
<dbReference type="GO" id="GO:0005737">
    <property type="term" value="C:cytoplasm"/>
    <property type="evidence" value="ECO:0007669"/>
    <property type="project" value="TreeGrafter"/>
</dbReference>
<keyword evidence="2" id="KW-0217">Developmental protein</keyword>
<accession>A0A1I8AS50</accession>
<dbReference type="GO" id="GO:0030154">
    <property type="term" value="P:cell differentiation"/>
    <property type="evidence" value="ECO:0007669"/>
    <property type="project" value="UniProtKB-KW"/>
</dbReference>